<keyword evidence="3" id="KW-1185">Reference proteome</keyword>
<feature type="transmembrane region" description="Helical" evidence="1">
    <location>
        <begin position="204"/>
        <end position="225"/>
    </location>
</feature>
<evidence type="ECO:0000313" key="2">
    <source>
        <dbReference type="EMBL" id="KAK0165298.1"/>
    </source>
</evidence>
<feature type="transmembrane region" description="Helical" evidence="1">
    <location>
        <begin position="94"/>
        <end position="113"/>
    </location>
</feature>
<feature type="transmembrane region" description="Helical" evidence="1">
    <location>
        <begin position="62"/>
        <end position="82"/>
    </location>
</feature>
<evidence type="ECO:0008006" key="4">
    <source>
        <dbReference type="Google" id="ProtNLM"/>
    </source>
</evidence>
<keyword evidence="1" id="KW-0472">Membrane</keyword>
<feature type="transmembrane region" description="Helical" evidence="1">
    <location>
        <begin position="158"/>
        <end position="183"/>
    </location>
</feature>
<feature type="transmembrane region" description="Helical" evidence="1">
    <location>
        <begin position="31"/>
        <end position="50"/>
    </location>
</feature>
<protein>
    <recommendedName>
        <fullName evidence="4">Transmembrane protein</fullName>
    </recommendedName>
</protein>
<keyword evidence="1" id="KW-1133">Transmembrane helix</keyword>
<feature type="transmembrane region" description="Helical" evidence="1">
    <location>
        <begin position="245"/>
        <end position="270"/>
    </location>
</feature>
<feature type="transmembrane region" description="Helical" evidence="1">
    <location>
        <begin position="125"/>
        <end position="146"/>
    </location>
</feature>
<comment type="caution">
    <text evidence="2">The sequence shown here is derived from an EMBL/GenBank/DDBJ whole genome shotgun (WGS) entry which is preliminary data.</text>
</comment>
<gene>
    <name evidence="2" type="ORF">PV328_003825</name>
</gene>
<accession>A0AA39F9C5</accession>
<proteinExistence type="predicted"/>
<keyword evidence="1" id="KW-0812">Transmembrane</keyword>
<dbReference type="EMBL" id="JAQQBS010001422">
    <property type="protein sequence ID" value="KAK0165298.1"/>
    <property type="molecule type" value="Genomic_DNA"/>
</dbReference>
<sequence>MARSQKYGNDTLDVLNKGCLNLYDSVSCGRISILIIISAITCVFVIMKIIKYHAYKHTQVHHYVIFYVSIIQCIACATSSMFGMRYPQLDFTTSFLKLLQFILICHLHWSTAARSRHRDDIIQHVVNPVLCLYMLYCTTVVLMGMVDISGTWTECLRPYWLMLSSADFIAVQLFAIVALYLTHNSKHSAISTLMLPTMNSQTRDLWLVTAVYEVSAVVSFVFDAIMSFMGREVNGCSGIYNHVQMYYSVIIFFVSIIKYFLPTWTLLCVFQPTRVKSTTSQVELSSHHNIDDPRYSQYRHLTFPQTADVSASIPYPTIPYPTDSPLCGSFGGFSYTESSPDISPTIARFWPGLNEEMYTNGYEKQFINNIDRDNIETMNRIDHSVQNLERNLTMNLDNVNQNNSINNGNLTTINEEISNIMDSPRE</sequence>
<evidence type="ECO:0000313" key="3">
    <source>
        <dbReference type="Proteomes" id="UP001168990"/>
    </source>
</evidence>
<dbReference type="PANTHER" id="PTHR38553:SF1">
    <property type="entry name" value="G PROTEIN-COUPLED RECEPTOR"/>
    <property type="match status" value="1"/>
</dbReference>
<reference evidence="2" key="2">
    <citation type="submission" date="2023-03" db="EMBL/GenBank/DDBJ databases">
        <authorList>
            <person name="Inwood S.N."/>
            <person name="Skelly J.G."/>
            <person name="Guhlin J."/>
            <person name="Harrop T.W.R."/>
            <person name="Goldson S.G."/>
            <person name="Dearden P.K."/>
        </authorList>
    </citation>
    <scope>NUCLEOTIDE SEQUENCE</scope>
    <source>
        <strain evidence="2">Irish</strain>
        <tissue evidence="2">Whole body</tissue>
    </source>
</reference>
<reference evidence="2" key="1">
    <citation type="journal article" date="2023" name="bioRxiv">
        <title>Scaffold-level genome assemblies of two parasitoid biocontrol wasps reveal the parthenogenesis mechanism and an associated novel virus.</title>
        <authorList>
            <person name="Inwood S."/>
            <person name="Skelly J."/>
            <person name="Guhlin J."/>
            <person name="Harrop T."/>
            <person name="Goldson S."/>
            <person name="Dearden P."/>
        </authorList>
    </citation>
    <scope>NUCLEOTIDE SEQUENCE</scope>
    <source>
        <strain evidence="2">Irish</strain>
        <tissue evidence="2">Whole body</tissue>
    </source>
</reference>
<name>A0AA39F9C5_9HYME</name>
<organism evidence="2 3">
    <name type="scientific">Microctonus aethiopoides</name>
    <dbReference type="NCBI Taxonomy" id="144406"/>
    <lineage>
        <taxon>Eukaryota</taxon>
        <taxon>Metazoa</taxon>
        <taxon>Ecdysozoa</taxon>
        <taxon>Arthropoda</taxon>
        <taxon>Hexapoda</taxon>
        <taxon>Insecta</taxon>
        <taxon>Pterygota</taxon>
        <taxon>Neoptera</taxon>
        <taxon>Endopterygota</taxon>
        <taxon>Hymenoptera</taxon>
        <taxon>Apocrita</taxon>
        <taxon>Ichneumonoidea</taxon>
        <taxon>Braconidae</taxon>
        <taxon>Euphorinae</taxon>
        <taxon>Microctonus</taxon>
    </lineage>
</organism>
<dbReference type="PANTHER" id="PTHR38553">
    <property type="entry name" value="PROTEIN CBG19621"/>
    <property type="match status" value="1"/>
</dbReference>
<dbReference type="Proteomes" id="UP001168990">
    <property type="component" value="Unassembled WGS sequence"/>
</dbReference>
<evidence type="ECO:0000256" key="1">
    <source>
        <dbReference type="SAM" id="Phobius"/>
    </source>
</evidence>
<dbReference type="AlphaFoldDB" id="A0AA39F9C5"/>